<evidence type="ECO:0000313" key="3">
    <source>
        <dbReference type="Proteomes" id="UP000294927"/>
    </source>
</evidence>
<accession>A0A4R7VS16</accession>
<keyword evidence="1" id="KW-0472">Membrane</keyword>
<protein>
    <submittedName>
        <fullName evidence="2">Uncharacterized protein</fullName>
    </submittedName>
</protein>
<name>A0A4R7VS16_9PSEU</name>
<reference evidence="2 3" key="1">
    <citation type="submission" date="2019-03" db="EMBL/GenBank/DDBJ databases">
        <title>Genomic Encyclopedia of Archaeal and Bacterial Type Strains, Phase II (KMG-II): from individual species to whole genera.</title>
        <authorList>
            <person name="Goeker M."/>
        </authorList>
    </citation>
    <scope>NUCLEOTIDE SEQUENCE [LARGE SCALE GENOMIC DNA]</scope>
    <source>
        <strain evidence="2 3">DSM 45499</strain>
    </source>
</reference>
<keyword evidence="3" id="KW-1185">Reference proteome</keyword>
<keyword evidence="1" id="KW-0812">Transmembrane</keyword>
<dbReference type="AlphaFoldDB" id="A0A4R7VS16"/>
<evidence type="ECO:0000256" key="1">
    <source>
        <dbReference type="SAM" id="Phobius"/>
    </source>
</evidence>
<dbReference type="Proteomes" id="UP000294927">
    <property type="component" value="Unassembled WGS sequence"/>
</dbReference>
<organism evidence="2 3">
    <name type="scientific">Actinophytocola oryzae</name>
    <dbReference type="NCBI Taxonomy" id="502181"/>
    <lineage>
        <taxon>Bacteria</taxon>
        <taxon>Bacillati</taxon>
        <taxon>Actinomycetota</taxon>
        <taxon>Actinomycetes</taxon>
        <taxon>Pseudonocardiales</taxon>
        <taxon>Pseudonocardiaceae</taxon>
    </lineage>
</organism>
<evidence type="ECO:0000313" key="2">
    <source>
        <dbReference type="EMBL" id="TDV52278.1"/>
    </source>
</evidence>
<keyword evidence="1" id="KW-1133">Transmembrane helix</keyword>
<feature type="transmembrane region" description="Helical" evidence="1">
    <location>
        <begin position="6"/>
        <end position="39"/>
    </location>
</feature>
<gene>
    <name evidence="2" type="ORF">CLV71_105410</name>
</gene>
<dbReference type="RefSeq" id="WP_133903657.1">
    <property type="nucleotide sequence ID" value="NZ_SOCP01000005.1"/>
</dbReference>
<dbReference type="EMBL" id="SOCP01000005">
    <property type="protein sequence ID" value="TDV52278.1"/>
    <property type="molecule type" value="Genomic_DNA"/>
</dbReference>
<sequence>MATRWILGLVSGLAFVVGLAYQLLMVALVGLLGLLGVVVIHPRPGINPLTEAYRDVRPFDRV</sequence>
<comment type="caution">
    <text evidence="2">The sequence shown here is derived from an EMBL/GenBank/DDBJ whole genome shotgun (WGS) entry which is preliminary data.</text>
</comment>
<proteinExistence type="predicted"/>